<reference evidence="1" key="2">
    <citation type="journal article" date="2015" name="Fish Shellfish Immunol.">
        <title>Early steps in the European eel (Anguilla anguilla)-Vibrio vulnificus interaction in the gills: Role of the RtxA13 toxin.</title>
        <authorList>
            <person name="Callol A."/>
            <person name="Pajuelo D."/>
            <person name="Ebbesson L."/>
            <person name="Teles M."/>
            <person name="MacKenzie S."/>
            <person name="Amaro C."/>
        </authorList>
    </citation>
    <scope>NUCLEOTIDE SEQUENCE</scope>
</reference>
<dbReference type="EMBL" id="GBXM01028094">
    <property type="protein sequence ID" value="JAH80483.1"/>
    <property type="molecule type" value="Transcribed_RNA"/>
</dbReference>
<dbReference type="AlphaFoldDB" id="A0A0E9VT50"/>
<accession>A0A0E9VT50</accession>
<proteinExistence type="predicted"/>
<sequence length="64" mass="7555">MGQESFSRRSSRIDTDAERFPIFGHCIVRLPYRHQSALPPLMFIACQKHTQKNITKCLFKKIYI</sequence>
<name>A0A0E9VT50_ANGAN</name>
<protein>
    <submittedName>
        <fullName evidence="1">Uncharacterized protein</fullName>
    </submittedName>
</protein>
<reference evidence="1" key="1">
    <citation type="submission" date="2014-11" db="EMBL/GenBank/DDBJ databases">
        <authorList>
            <person name="Amaro Gonzalez C."/>
        </authorList>
    </citation>
    <scope>NUCLEOTIDE SEQUENCE</scope>
</reference>
<organism evidence="1">
    <name type="scientific">Anguilla anguilla</name>
    <name type="common">European freshwater eel</name>
    <name type="synonym">Muraena anguilla</name>
    <dbReference type="NCBI Taxonomy" id="7936"/>
    <lineage>
        <taxon>Eukaryota</taxon>
        <taxon>Metazoa</taxon>
        <taxon>Chordata</taxon>
        <taxon>Craniata</taxon>
        <taxon>Vertebrata</taxon>
        <taxon>Euteleostomi</taxon>
        <taxon>Actinopterygii</taxon>
        <taxon>Neopterygii</taxon>
        <taxon>Teleostei</taxon>
        <taxon>Anguilliformes</taxon>
        <taxon>Anguillidae</taxon>
        <taxon>Anguilla</taxon>
    </lineage>
</organism>
<evidence type="ECO:0000313" key="1">
    <source>
        <dbReference type="EMBL" id="JAH80483.1"/>
    </source>
</evidence>